<accession>A0A2H3JIZ6</accession>
<dbReference type="STRING" id="742152.A0A2H3JIZ6"/>
<feature type="region of interest" description="Disordered" evidence="1">
    <location>
        <begin position="28"/>
        <end position="120"/>
    </location>
</feature>
<evidence type="ECO:0000313" key="2">
    <source>
        <dbReference type="EMBL" id="PCH36654.1"/>
    </source>
</evidence>
<dbReference type="OrthoDB" id="2798901at2759"/>
<feature type="compositionally biased region" description="Low complexity" evidence="1">
    <location>
        <begin position="77"/>
        <end position="86"/>
    </location>
</feature>
<proteinExistence type="predicted"/>
<evidence type="ECO:0000313" key="3">
    <source>
        <dbReference type="Proteomes" id="UP000218811"/>
    </source>
</evidence>
<name>A0A2H3JIZ6_WOLCO</name>
<gene>
    <name evidence="2" type="ORF">WOLCODRAFT_157358</name>
</gene>
<organism evidence="2 3">
    <name type="scientific">Wolfiporia cocos (strain MD-104)</name>
    <name type="common">Brown rot fungus</name>
    <dbReference type="NCBI Taxonomy" id="742152"/>
    <lineage>
        <taxon>Eukaryota</taxon>
        <taxon>Fungi</taxon>
        <taxon>Dikarya</taxon>
        <taxon>Basidiomycota</taxon>
        <taxon>Agaricomycotina</taxon>
        <taxon>Agaricomycetes</taxon>
        <taxon>Polyporales</taxon>
        <taxon>Phaeolaceae</taxon>
        <taxon>Wolfiporia</taxon>
    </lineage>
</organism>
<keyword evidence="3" id="KW-1185">Reference proteome</keyword>
<sequence>MAKANAAKRRTLEAAAASIIEDVQDHVDTAKATEGVGKGQQDPSSALREEAADPHSVTQDTRGKSVVKSEAEEESTESALESAEGAQEVKNADTGPGWRHIGRVPGAPAPTEGDPSSRRPLQLPTEVCERIIDWLWDSTWMLQRCALVCKAWTPRCRYHMQRHVFLYNRSHVQGHARRARAQPNLPQQASGGPFRSWAHSPSWARAGCHRLVVHGAIWKPSDFPPLIFFYLSAFSSLTALRLSDVTFPKVREFGRLVCALPSLVRLRCENLLFTSTAPCASLATTRSPPSVRLTDLAIFSVKETASNVEANKSLVEHLCAAGVVAHLQRFDLSVCASSDSKYLDVYREPLHKLLKQCGRSLHHLKLSLDARPDKDVEADAISDTIVSVFDLVHFGSLETVVLKALNFEMVGYAWMRRILEPYVSKNLREVSIVVDRPRYSENAKKNLQRTVSALGEDMCRQLNELFSNKDYEKLHHVDFVFSTDPTRVIPDATRWSSLLKAEMPKLNERGVLRTRVDVFIGLFDENYY</sequence>
<dbReference type="Proteomes" id="UP000218811">
    <property type="component" value="Unassembled WGS sequence"/>
</dbReference>
<feature type="compositionally biased region" description="Basic and acidic residues" evidence="1">
    <location>
        <begin position="61"/>
        <end position="70"/>
    </location>
</feature>
<dbReference type="EMBL" id="KB467887">
    <property type="protein sequence ID" value="PCH36654.1"/>
    <property type="molecule type" value="Genomic_DNA"/>
</dbReference>
<dbReference type="OMA" id="NRTICAF"/>
<protein>
    <recommendedName>
        <fullName evidence="4">F-box domain-containing protein</fullName>
    </recommendedName>
</protein>
<reference evidence="2 3" key="1">
    <citation type="journal article" date="2012" name="Science">
        <title>The Paleozoic origin of enzymatic lignin decomposition reconstructed from 31 fungal genomes.</title>
        <authorList>
            <person name="Floudas D."/>
            <person name="Binder M."/>
            <person name="Riley R."/>
            <person name="Barry K."/>
            <person name="Blanchette R.A."/>
            <person name="Henrissat B."/>
            <person name="Martinez A.T."/>
            <person name="Otillar R."/>
            <person name="Spatafora J.W."/>
            <person name="Yadav J.S."/>
            <person name="Aerts A."/>
            <person name="Benoit I."/>
            <person name="Boyd A."/>
            <person name="Carlson A."/>
            <person name="Copeland A."/>
            <person name="Coutinho P.M."/>
            <person name="de Vries R.P."/>
            <person name="Ferreira P."/>
            <person name="Findley K."/>
            <person name="Foster B."/>
            <person name="Gaskell J."/>
            <person name="Glotzer D."/>
            <person name="Gorecki P."/>
            <person name="Heitman J."/>
            <person name="Hesse C."/>
            <person name="Hori C."/>
            <person name="Igarashi K."/>
            <person name="Jurgens J.A."/>
            <person name="Kallen N."/>
            <person name="Kersten P."/>
            <person name="Kohler A."/>
            <person name="Kuees U."/>
            <person name="Kumar T.K.A."/>
            <person name="Kuo A."/>
            <person name="LaButti K."/>
            <person name="Larrondo L.F."/>
            <person name="Lindquist E."/>
            <person name="Ling A."/>
            <person name="Lombard V."/>
            <person name="Lucas S."/>
            <person name="Lundell T."/>
            <person name="Martin R."/>
            <person name="McLaughlin D.J."/>
            <person name="Morgenstern I."/>
            <person name="Morin E."/>
            <person name="Murat C."/>
            <person name="Nagy L.G."/>
            <person name="Nolan M."/>
            <person name="Ohm R.A."/>
            <person name="Patyshakuliyeva A."/>
            <person name="Rokas A."/>
            <person name="Ruiz-Duenas F.J."/>
            <person name="Sabat G."/>
            <person name="Salamov A."/>
            <person name="Samejima M."/>
            <person name="Schmutz J."/>
            <person name="Slot J.C."/>
            <person name="St John F."/>
            <person name="Stenlid J."/>
            <person name="Sun H."/>
            <person name="Sun S."/>
            <person name="Syed K."/>
            <person name="Tsang A."/>
            <person name="Wiebenga A."/>
            <person name="Young D."/>
            <person name="Pisabarro A."/>
            <person name="Eastwood D.C."/>
            <person name="Martin F."/>
            <person name="Cullen D."/>
            <person name="Grigoriev I.V."/>
            <person name="Hibbett D.S."/>
        </authorList>
    </citation>
    <scope>NUCLEOTIDE SEQUENCE [LARGE SCALE GENOMIC DNA]</scope>
    <source>
        <strain evidence="2 3">MD-104</strain>
    </source>
</reference>
<evidence type="ECO:0000256" key="1">
    <source>
        <dbReference type="SAM" id="MobiDB-lite"/>
    </source>
</evidence>
<evidence type="ECO:0008006" key="4">
    <source>
        <dbReference type="Google" id="ProtNLM"/>
    </source>
</evidence>
<dbReference type="AlphaFoldDB" id="A0A2H3JIZ6"/>